<dbReference type="GO" id="GO:0030170">
    <property type="term" value="F:pyridoxal phosphate binding"/>
    <property type="evidence" value="ECO:0007669"/>
    <property type="project" value="InterPro"/>
</dbReference>
<comment type="similarity">
    <text evidence="2 9">Belongs to the class-III pyridoxal-phosphate-dependent aminotransferase family.</text>
</comment>
<dbReference type="InterPro" id="IPR049704">
    <property type="entry name" value="Aminotrans_3_PPA_site"/>
</dbReference>
<organism evidence="10 11">
    <name type="scientific">Rubrobacter xylanophilus</name>
    <dbReference type="NCBI Taxonomy" id="49319"/>
    <lineage>
        <taxon>Bacteria</taxon>
        <taxon>Bacillati</taxon>
        <taxon>Actinomycetota</taxon>
        <taxon>Rubrobacteria</taxon>
        <taxon>Rubrobacterales</taxon>
        <taxon>Rubrobacteraceae</taxon>
        <taxon>Rubrobacter</taxon>
    </lineage>
</organism>
<protein>
    <recommendedName>
        <fullName evidence="4">alanine--glyoxylate transaminase</fullName>
        <ecNumber evidence="4">2.6.1.44</ecNumber>
    </recommendedName>
</protein>
<evidence type="ECO:0000256" key="8">
    <source>
        <dbReference type="ARBA" id="ARBA00022946"/>
    </source>
</evidence>
<dbReference type="EMBL" id="AP019791">
    <property type="protein sequence ID" value="BBL80254.1"/>
    <property type="molecule type" value="Genomic_DNA"/>
</dbReference>
<keyword evidence="6 10" id="KW-0808">Transferase</keyword>
<keyword evidence="5 10" id="KW-0032">Aminotransferase</keyword>
<comment type="subunit">
    <text evidence="3">Homotetramer.</text>
</comment>
<dbReference type="GO" id="GO:0008453">
    <property type="term" value="F:alanine-glyoxylate transaminase activity"/>
    <property type="evidence" value="ECO:0007669"/>
    <property type="project" value="UniProtKB-EC"/>
</dbReference>
<evidence type="ECO:0000256" key="5">
    <source>
        <dbReference type="ARBA" id="ARBA00022576"/>
    </source>
</evidence>
<evidence type="ECO:0000313" key="11">
    <source>
        <dbReference type="Proteomes" id="UP000318065"/>
    </source>
</evidence>
<dbReference type="Pfam" id="PF00202">
    <property type="entry name" value="Aminotran_3"/>
    <property type="match status" value="1"/>
</dbReference>
<dbReference type="OrthoDB" id="4510254at2"/>
<evidence type="ECO:0000256" key="3">
    <source>
        <dbReference type="ARBA" id="ARBA00011881"/>
    </source>
</evidence>
<dbReference type="InterPro" id="IPR005814">
    <property type="entry name" value="Aminotrans_3"/>
</dbReference>
<evidence type="ECO:0000256" key="9">
    <source>
        <dbReference type="RuleBase" id="RU003560"/>
    </source>
</evidence>
<dbReference type="PROSITE" id="PS00600">
    <property type="entry name" value="AA_TRANSFER_CLASS_3"/>
    <property type="match status" value="1"/>
</dbReference>
<evidence type="ECO:0000256" key="4">
    <source>
        <dbReference type="ARBA" id="ARBA00013049"/>
    </source>
</evidence>
<dbReference type="Gene3D" id="3.90.1150.10">
    <property type="entry name" value="Aspartate Aminotransferase, domain 1"/>
    <property type="match status" value="1"/>
</dbReference>
<evidence type="ECO:0000256" key="1">
    <source>
        <dbReference type="ARBA" id="ARBA00001933"/>
    </source>
</evidence>
<dbReference type="CDD" id="cd00610">
    <property type="entry name" value="OAT_like"/>
    <property type="match status" value="1"/>
</dbReference>
<keyword evidence="8" id="KW-0809">Transit peptide</keyword>
<dbReference type="PIRSF" id="PIRSF000521">
    <property type="entry name" value="Transaminase_4ab_Lys_Orn"/>
    <property type="match status" value="1"/>
</dbReference>
<dbReference type="AlphaFoldDB" id="A0A510HK25"/>
<sequence length="436" mass="47111">MRPDELHERHRAVLPAWLSLYYEKPIELVRGEGFRVWDSEGNEYLDFFGGIVTTISGHAVPEIVEAVKEQAQRILHSSTLYLIESQVRLAEKLISLSPISGEQKVFFVGSGSEANEAALLFATQYRGSSEVIALRGSYHGGSFGTMGITGQSSWRPTPRTALDVSYALPPHRSYSPLYARYDDPEELARACAEDVRSLIQTSTTGRVAAFIAEPIQGVGGFIELPPAYLSRVKEILDEHGVLFVSDEVQTAFGRTGSHFWGIEHSGVEPDLITMAKGLGNGLAIGAVMGRAEIIDALSPKLHISTFGGNPISTAGALANLEYILENDLQKNADEVGGYLKERLLALAREHRCVGEVRGRGLMLAIELVRDGAPDPRAATAFMEACRERGVLVGKGGLAGNAIRISPPLTVTREAAGEAARVFDEALSSVEAGERVV</sequence>
<evidence type="ECO:0000313" key="10">
    <source>
        <dbReference type="EMBL" id="BBL80254.1"/>
    </source>
</evidence>
<dbReference type="PANTHER" id="PTHR45688">
    <property type="match status" value="1"/>
</dbReference>
<dbReference type="InterPro" id="IPR015422">
    <property type="entry name" value="PyrdxlP-dep_Trfase_small"/>
</dbReference>
<dbReference type="EC" id="2.6.1.44" evidence="4"/>
<keyword evidence="7 9" id="KW-0663">Pyridoxal phosphate</keyword>
<reference evidence="10" key="1">
    <citation type="journal article" date="2019" name="Microbiol. Resour. Announc.">
        <title>Complete Genome Sequence of Rubrobacter xylanophilus Strain AA3-22, Isolated from Arima Onsen in Japan.</title>
        <authorList>
            <person name="Tomariguchi N."/>
            <person name="Miyazaki K."/>
        </authorList>
    </citation>
    <scope>NUCLEOTIDE SEQUENCE [LARGE SCALE GENOMIC DNA]</scope>
    <source>
        <strain evidence="10">AA3-22</strain>
    </source>
</reference>
<name>A0A510HK25_9ACTN</name>
<dbReference type="RefSeq" id="WP_143528284.1">
    <property type="nucleotide sequence ID" value="NZ_AP019791.1"/>
</dbReference>
<proteinExistence type="inferred from homology"/>
<evidence type="ECO:0000256" key="2">
    <source>
        <dbReference type="ARBA" id="ARBA00008954"/>
    </source>
</evidence>
<comment type="cofactor">
    <cofactor evidence="1">
        <name>pyridoxal 5'-phosphate</name>
        <dbReference type="ChEBI" id="CHEBI:597326"/>
    </cofactor>
</comment>
<gene>
    <name evidence="10" type="ORF">RxyAA322_21080</name>
</gene>
<dbReference type="InterPro" id="IPR015424">
    <property type="entry name" value="PyrdxlP-dep_Trfase"/>
</dbReference>
<evidence type="ECO:0000256" key="7">
    <source>
        <dbReference type="ARBA" id="ARBA00022898"/>
    </source>
</evidence>
<dbReference type="SUPFAM" id="SSF53383">
    <property type="entry name" value="PLP-dependent transferases"/>
    <property type="match status" value="1"/>
</dbReference>
<keyword evidence="11" id="KW-1185">Reference proteome</keyword>
<dbReference type="Gene3D" id="3.40.640.10">
    <property type="entry name" value="Type I PLP-dependent aspartate aminotransferase-like (Major domain)"/>
    <property type="match status" value="1"/>
</dbReference>
<accession>A0A510HK25</accession>
<dbReference type="FunFam" id="3.40.640.10:FF:000004">
    <property type="entry name" value="Acetylornithine aminotransferase"/>
    <property type="match status" value="1"/>
</dbReference>
<evidence type="ECO:0000256" key="6">
    <source>
        <dbReference type="ARBA" id="ARBA00022679"/>
    </source>
</evidence>
<dbReference type="InterPro" id="IPR015421">
    <property type="entry name" value="PyrdxlP-dep_Trfase_major"/>
</dbReference>
<dbReference type="Proteomes" id="UP000318065">
    <property type="component" value="Chromosome"/>
</dbReference>
<dbReference type="PANTHER" id="PTHR45688:SF3">
    <property type="entry name" value="ALANINE--GLYOXYLATE AMINOTRANSFERASE 2, MITOCHONDRIAL"/>
    <property type="match status" value="1"/>
</dbReference>